<sequence length="205" mass="23106">MGYPKRLLLDGEEIVLDLRPHWWFLSKHIAVGVPVVAFGVFALTLDGDTGTVVGWLAAVLFVVWLLWFTARLLQWLSTHFVLTTERLIYRKGLVAKHGRDVPLNRVNNIDMSQTVFERILRSGDLLIESAGESGQQRFTDIKRPEYVQREINRAVEANDVRERTGGMPAAPSVPSQIAELAALRDQGVISEAEFQAKKAELLNRM</sequence>
<evidence type="ECO:0000313" key="5">
    <source>
        <dbReference type="Proteomes" id="UP001500957"/>
    </source>
</evidence>
<keyword evidence="1" id="KW-0472">Membrane</keyword>
<evidence type="ECO:0000259" key="2">
    <source>
        <dbReference type="Pfam" id="PF03703"/>
    </source>
</evidence>
<dbReference type="RefSeq" id="WP_344601396.1">
    <property type="nucleotide sequence ID" value="NZ_BAAAHE010000006.1"/>
</dbReference>
<keyword evidence="1" id="KW-0812">Transmembrane</keyword>
<evidence type="ECO:0000313" key="4">
    <source>
        <dbReference type="EMBL" id="GAA0606660.1"/>
    </source>
</evidence>
<gene>
    <name evidence="4" type="ORF">GCM10009547_05770</name>
</gene>
<feature type="domain" description="YdbS-like PH" evidence="2">
    <location>
        <begin position="75"/>
        <end position="151"/>
    </location>
</feature>
<dbReference type="InterPro" id="IPR018649">
    <property type="entry name" value="SHOCT"/>
</dbReference>
<reference evidence="4 5" key="1">
    <citation type="journal article" date="2019" name="Int. J. Syst. Evol. Microbiol.">
        <title>The Global Catalogue of Microorganisms (GCM) 10K type strain sequencing project: providing services to taxonomists for standard genome sequencing and annotation.</title>
        <authorList>
            <consortium name="The Broad Institute Genomics Platform"/>
            <consortium name="The Broad Institute Genome Sequencing Center for Infectious Disease"/>
            <person name="Wu L."/>
            <person name="Ma J."/>
        </authorList>
    </citation>
    <scope>NUCLEOTIDE SEQUENCE [LARGE SCALE GENOMIC DNA]</scope>
    <source>
        <strain evidence="4 5">JCM 10671</strain>
    </source>
</reference>
<organism evidence="4 5">
    <name type="scientific">Sporichthya brevicatena</name>
    <dbReference type="NCBI Taxonomy" id="171442"/>
    <lineage>
        <taxon>Bacteria</taxon>
        <taxon>Bacillati</taxon>
        <taxon>Actinomycetota</taxon>
        <taxon>Actinomycetes</taxon>
        <taxon>Sporichthyales</taxon>
        <taxon>Sporichthyaceae</taxon>
        <taxon>Sporichthya</taxon>
    </lineage>
</organism>
<dbReference type="Pfam" id="PF03703">
    <property type="entry name" value="bPH_2"/>
    <property type="match status" value="1"/>
</dbReference>
<accession>A0ABN1G967</accession>
<evidence type="ECO:0000259" key="3">
    <source>
        <dbReference type="Pfam" id="PF09851"/>
    </source>
</evidence>
<keyword evidence="5" id="KW-1185">Reference proteome</keyword>
<protein>
    <recommendedName>
        <fullName evidence="6">PH domain-containing protein</fullName>
    </recommendedName>
</protein>
<proteinExistence type="predicted"/>
<dbReference type="Pfam" id="PF09851">
    <property type="entry name" value="SHOCT"/>
    <property type="match status" value="1"/>
</dbReference>
<comment type="caution">
    <text evidence="4">The sequence shown here is derived from an EMBL/GenBank/DDBJ whole genome shotgun (WGS) entry which is preliminary data.</text>
</comment>
<dbReference type="Proteomes" id="UP001500957">
    <property type="component" value="Unassembled WGS sequence"/>
</dbReference>
<evidence type="ECO:0008006" key="6">
    <source>
        <dbReference type="Google" id="ProtNLM"/>
    </source>
</evidence>
<dbReference type="PANTHER" id="PTHR37938:SF1">
    <property type="entry name" value="BLL0215 PROTEIN"/>
    <property type="match status" value="1"/>
</dbReference>
<keyword evidence="1" id="KW-1133">Transmembrane helix</keyword>
<feature type="transmembrane region" description="Helical" evidence="1">
    <location>
        <begin position="21"/>
        <end position="45"/>
    </location>
</feature>
<dbReference type="EMBL" id="BAAAHE010000006">
    <property type="protein sequence ID" value="GAA0606660.1"/>
    <property type="molecule type" value="Genomic_DNA"/>
</dbReference>
<name>A0ABN1G967_9ACTN</name>
<evidence type="ECO:0000256" key="1">
    <source>
        <dbReference type="SAM" id="Phobius"/>
    </source>
</evidence>
<dbReference type="InterPro" id="IPR005182">
    <property type="entry name" value="YdbS-like_PH"/>
</dbReference>
<feature type="domain" description="SHOCT" evidence="3">
    <location>
        <begin position="176"/>
        <end position="202"/>
    </location>
</feature>
<dbReference type="PANTHER" id="PTHR37938">
    <property type="entry name" value="BLL0215 PROTEIN"/>
    <property type="match status" value="1"/>
</dbReference>
<feature type="transmembrane region" description="Helical" evidence="1">
    <location>
        <begin position="51"/>
        <end position="70"/>
    </location>
</feature>